<sequence length="77" mass="8421">MMGTAELQVLGTHRETIMIPECCTAGRDRRRSAPTIATLAFALPVEGKIDPRAVSEQYATLRTLACSTGSHKSFNQR</sequence>
<accession>A0A2P2INY1</accession>
<proteinExistence type="predicted"/>
<dbReference type="EMBL" id="GGEC01002404">
    <property type="protein sequence ID" value="MBW82887.1"/>
    <property type="molecule type" value="Transcribed_RNA"/>
</dbReference>
<reference evidence="1" key="1">
    <citation type="submission" date="2018-02" db="EMBL/GenBank/DDBJ databases">
        <title>Rhizophora mucronata_Transcriptome.</title>
        <authorList>
            <person name="Meera S.P."/>
            <person name="Sreeshan A."/>
            <person name="Augustine A."/>
        </authorList>
    </citation>
    <scope>NUCLEOTIDE SEQUENCE</scope>
    <source>
        <tissue evidence="1">Leaf</tissue>
    </source>
</reference>
<name>A0A2P2INY1_RHIMU</name>
<evidence type="ECO:0000313" key="1">
    <source>
        <dbReference type="EMBL" id="MBW82887.1"/>
    </source>
</evidence>
<organism evidence="1">
    <name type="scientific">Rhizophora mucronata</name>
    <name type="common">Asiatic mangrove</name>
    <dbReference type="NCBI Taxonomy" id="61149"/>
    <lineage>
        <taxon>Eukaryota</taxon>
        <taxon>Viridiplantae</taxon>
        <taxon>Streptophyta</taxon>
        <taxon>Embryophyta</taxon>
        <taxon>Tracheophyta</taxon>
        <taxon>Spermatophyta</taxon>
        <taxon>Magnoliopsida</taxon>
        <taxon>eudicotyledons</taxon>
        <taxon>Gunneridae</taxon>
        <taxon>Pentapetalae</taxon>
        <taxon>rosids</taxon>
        <taxon>fabids</taxon>
        <taxon>Malpighiales</taxon>
        <taxon>Rhizophoraceae</taxon>
        <taxon>Rhizophora</taxon>
    </lineage>
</organism>
<protein>
    <submittedName>
        <fullName evidence="1">Lipase class 3 family protein</fullName>
    </submittedName>
</protein>
<dbReference type="EMBL" id="GGEC01002405">
    <property type="protein sequence ID" value="MBW82888.1"/>
    <property type="molecule type" value="Transcribed_RNA"/>
</dbReference>
<dbReference type="AlphaFoldDB" id="A0A2P2INY1"/>